<dbReference type="InterPro" id="IPR052123">
    <property type="entry name" value="Non-rcpt_Tyr_Phosphatase"/>
</dbReference>
<feature type="domain" description="Tyrosine-protein phosphatase" evidence="4">
    <location>
        <begin position="2"/>
        <end position="23"/>
    </location>
</feature>
<evidence type="ECO:0000313" key="5">
    <source>
        <dbReference type="EMBL" id="CAB0004023.1"/>
    </source>
</evidence>
<evidence type="ECO:0000256" key="2">
    <source>
        <dbReference type="ARBA" id="ARBA00022801"/>
    </source>
</evidence>
<dbReference type="Gene3D" id="3.90.190.10">
    <property type="entry name" value="Protein tyrosine phosphatase superfamily"/>
    <property type="match status" value="1"/>
</dbReference>
<dbReference type="Pfam" id="PF00102">
    <property type="entry name" value="Y_phosphatase"/>
    <property type="match status" value="1"/>
</dbReference>
<dbReference type="OrthoDB" id="8815311at2759"/>
<evidence type="ECO:0000259" key="4">
    <source>
        <dbReference type="Pfam" id="PF00102"/>
    </source>
</evidence>
<gene>
    <name evidence="5" type="ORF">NTEN_LOCUS9500</name>
</gene>
<proteinExistence type="predicted"/>
<dbReference type="InterPro" id="IPR029021">
    <property type="entry name" value="Prot-tyrosine_phosphatase-like"/>
</dbReference>
<dbReference type="EMBL" id="CADCXU010014352">
    <property type="protein sequence ID" value="CAB0004023.1"/>
    <property type="molecule type" value="Genomic_DNA"/>
</dbReference>
<protein>
    <recommendedName>
        <fullName evidence="1">protein-tyrosine-phosphatase</fullName>
        <ecNumber evidence="1">3.1.3.48</ecNumber>
    </recommendedName>
</protein>
<keyword evidence="2" id="KW-0378">Hydrolase</keyword>
<dbReference type="GO" id="GO:0001784">
    <property type="term" value="F:phosphotyrosine residue binding"/>
    <property type="evidence" value="ECO:0007669"/>
    <property type="project" value="TreeGrafter"/>
</dbReference>
<keyword evidence="6" id="KW-1185">Reference proteome</keyword>
<dbReference type="Proteomes" id="UP000479000">
    <property type="component" value="Unassembled WGS sequence"/>
</dbReference>
<dbReference type="GO" id="GO:0035556">
    <property type="term" value="P:intracellular signal transduction"/>
    <property type="evidence" value="ECO:0007669"/>
    <property type="project" value="TreeGrafter"/>
</dbReference>
<evidence type="ECO:0000256" key="1">
    <source>
        <dbReference type="ARBA" id="ARBA00013064"/>
    </source>
</evidence>
<dbReference type="GO" id="GO:0005737">
    <property type="term" value="C:cytoplasm"/>
    <property type="evidence" value="ECO:0007669"/>
    <property type="project" value="TreeGrafter"/>
</dbReference>
<dbReference type="EC" id="3.1.3.48" evidence="1"/>
<feature type="non-terminal residue" evidence="5">
    <location>
        <position position="56"/>
    </location>
</feature>
<name>A0A6H5GKW5_9HEMI</name>
<evidence type="ECO:0000313" key="6">
    <source>
        <dbReference type="Proteomes" id="UP000479000"/>
    </source>
</evidence>
<dbReference type="GO" id="GO:0004726">
    <property type="term" value="F:non-membrane spanning protein tyrosine phosphatase activity"/>
    <property type="evidence" value="ECO:0007669"/>
    <property type="project" value="TreeGrafter"/>
</dbReference>
<keyword evidence="3" id="KW-0904">Protein phosphatase</keyword>
<evidence type="ECO:0000256" key="3">
    <source>
        <dbReference type="ARBA" id="ARBA00022912"/>
    </source>
</evidence>
<dbReference type="SUPFAM" id="SSF52799">
    <property type="entry name" value="(Phosphotyrosine protein) phosphatases II"/>
    <property type="match status" value="1"/>
</dbReference>
<accession>A0A6H5GKW5</accession>
<dbReference type="GO" id="GO:0030154">
    <property type="term" value="P:cell differentiation"/>
    <property type="evidence" value="ECO:0007669"/>
    <property type="project" value="TreeGrafter"/>
</dbReference>
<organism evidence="5 6">
    <name type="scientific">Nesidiocoris tenuis</name>
    <dbReference type="NCBI Taxonomy" id="355587"/>
    <lineage>
        <taxon>Eukaryota</taxon>
        <taxon>Metazoa</taxon>
        <taxon>Ecdysozoa</taxon>
        <taxon>Arthropoda</taxon>
        <taxon>Hexapoda</taxon>
        <taxon>Insecta</taxon>
        <taxon>Pterygota</taxon>
        <taxon>Neoptera</taxon>
        <taxon>Paraneoptera</taxon>
        <taxon>Hemiptera</taxon>
        <taxon>Heteroptera</taxon>
        <taxon>Panheteroptera</taxon>
        <taxon>Cimicomorpha</taxon>
        <taxon>Miridae</taxon>
        <taxon>Dicyphina</taxon>
        <taxon>Nesidiocoris</taxon>
    </lineage>
</organism>
<dbReference type="GO" id="GO:0000278">
    <property type="term" value="P:mitotic cell cycle"/>
    <property type="evidence" value="ECO:0007669"/>
    <property type="project" value="TreeGrafter"/>
</dbReference>
<dbReference type="InterPro" id="IPR000242">
    <property type="entry name" value="PTP_cat"/>
</dbReference>
<reference evidence="5 6" key="1">
    <citation type="submission" date="2020-02" db="EMBL/GenBank/DDBJ databases">
        <authorList>
            <person name="Ferguson B K."/>
        </authorList>
    </citation>
    <scope>NUCLEOTIDE SEQUENCE [LARGE SCALE GENOMIC DNA]</scope>
</reference>
<sequence length="56" mass="6698">MVRAQRSGMVQTEAQYKFVYLAVQHYIQTLSQRIAAEQVSQFTQKEHLRKIPEFQR</sequence>
<dbReference type="AlphaFoldDB" id="A0A6H5GKW5"/>
<dbReference type="PANTHER" id="PTHR46257">
    <property type="entry name" value="TYROSINE-PROTEIN PHOSPHATASE CORKSCREW"/>
    <property type="match status" value="1"/>
</dbReference>
<dbReference type="PANTHER" id="PTHR46257:SF3">
    <property type="entry name" value="TYROSINE-PROTEIN PHOSPHATASE CORKSCREW"/>
    <property type="match status" value="1"/>
</dbReference>